<dbReference type="EMBL" id="AWWV01005262">
    <property type="protein sequence ID" value="OMP05681.1"/>
    <property type="molecule type" value="Genomic_DNA"/>
</dbReference>
<reference evidence="1 2" key="1">
    <citation type="submission" date="2013-09" db="EMBL/GenBank/DDBJ databases">
        <title>Corchorus capsularis genome sequencing.</title>
        <authorList>
            <person name="Alam M."/>
            <person name="Haque M.S."/>
            <person name="Islam M.S."/>
            <person name="Emdad E.M."/>
            <person name="Islam M.M."/>
            <person name="Ahmed B."/>
            <person name="Halim A."/>
            <person name="Hossen Q.M.M."/>
            <person name="Hossain M.Z."/>
            <person name="Ahmed R."/>
            <person name="Khan M.M."/>
            <person name="Islam R."/>
            <person name="Rashid M.M."/>
            <person name="Khan S.A."/>
            <person name="Rahman M.S."/>
            <person name="Alam M."/>
        </authorList>
    </citation>
    <scope>NUCLEOTIDE SEQUENCE [LARGE SCALE GENOMIC DNA]</scope>
    <source>
        <strain evidence="2">cv. CVL-1</strain>
        <tissue evidence="1">Whole seedling</tissue>
    </source>
</reference>
<proteinExistence type="predicted"/>
<name>A0A1R3KF18_COCAP</name>
<sequence length="21" mass="2505">DRAEFGLCQSTLQSPPLHRWY</sequence>
<dbReference type="Proteomes" id="UP000188268">
    <property type="component" value="Unassembled WGS sequence"/>
</dbReference>
<accession>A0A1R3KF18</accession>
<feature type="non-terminal residue" evidence="1">
    <location>
        <position position="1"/>
    </location>
</feature>
<dbReference type="Gramene" id="OMP05681">
    <property type="protein sequence ID" value="OMP05681"/>
    <property type="gene ID" value="CCACVL1_01849"/>
</dbReference>
<gene>
    <name evidence="1" type="ORF">CCACVL1_01849</name>
</gene>
<dbReference type="AlphaFoldDB" id="A0A1R3KF18"/>
<protein>
    <submittedName>
        <fullName evidence="1">Uncharacterized protein</fullName>
    </submittedName>
</protein>
<evidence type="ECO:0000313" key="1">
    <source>
        <dbReference type="EMBL" id="OMP05681.1"/>
    </source>
</evidence>
<organism evidence="1 2">
    <name type="scientific">Corchorus capsularis</name>
    <name type="common">Jute</name>
    <dbReference type="NCBI Taxonomy" id="210143"/>
    <lineage>
        <taxon>Eukaryota</taxon>
        <taxon>Viridiplantae</taxon>
        <taxon>Streptophyta</taxon>
        <taxon>Embryophyta</taxon>
        <taxon>Tracheophyta</taxon>
        <taxon>Spermatophyta</taxon>
        <taxon>Magnoliopsida</taxon>
        <taxon>eudicotyledons</taxon>
        <taxon>Gunneridae</taxon>
        <taxon>Pentapetalae</taxon>
        <taxon>rosids</taxon>
        <taxon>malvids</taxon>
        <taxon>Malvales</taxon>
        <taxon>Malvaceae</taxon>
        <taxon>Grewioideae</taxon>
        <taxon>Apeibeae</taxon>
        <taxon>Corchorus</taxon>
    </lineage>
</organism>
<keyword evidence="2" id="KW-1185">Reference proteome</keyword>
<evidence type="ECO:0000313" key="2">
    <source>
        <dbReference type="Proteomes" id="UP000188268"/>
    </source>
</evidence>
<comment type="caution">
    <text evidence="1">The sequence shown here is derived from an EMBL/GenBank/DDBJ whole genome shotgun (WGS) entry which is preliminary data.</text>
</comment>